<organism evidence="3 4">
    <name type="scientific">Bordetella genomosp. 7</name>
    <dbReference type="NCBI Taxonomy" id="1416805"/>
    <lineage>
        <taxon>Bacteria</taxon>
        <taxon>Pseudomonadati</taxon>
        <taxon>Pseudomonadota</taxon>
        <taxon>Betaproteobacteria</taxon>
        <taxon>Burkholderiales</taxon>
        <taxon>Alcaligenaceae</taxon>
        <taxon>Bordetella</taxon>
    </lineage>
</organism>
<dbReference type="PANTHER" id="PTHR22911:SF103">
    <property type="entry name" value="BLR2811 PROTEIN"/>
    <property type="match status" value="1"/>
</dbReference>
<dbReference type="Gene3D" id="1.10.3730.20">
    <property type="match status" value="1"/>
</dbReference>
<dbReference type="Proteomes" id="UP000216947">
    <property type="component" value="Unassembled WGS sequence"/>
</dbReference>
<name>A0A261QW32_9BORD</name>
<dbReference type="PANTHER" id="PTHR22911">
    <property type="entry name" value="ACYL-MALONYL CONDENSING ENZYME-RELATED"/>
    <property type="match status" value="1"/>
</dbReference>
<proteinExistence type="predicted"/>
<feature type="transmembrane region" description="Helical" evidence="1">
    <location>
        <begin position="104"/>
        <end position="122"/>
    </location>
</feature>
<feature type="domain" description="EamA" evidence="2">
    <location>
        <begin position="13"/>
        <end position="145"/>
    </location>
</feature>
<feature type="transmembrane region" description="Helical" evidence="1">
    <location>
        <begin position="242"/>
        <end position="261"/>
    </location>
</feature>
<keyword evidence="1" id="KW-0812">Transmembrane</keyword>
<keyword evidence="1" id="KW-0472">Membrane</keyword>
<evidence type="ECO:0000256" key="1">
    <source>
        <dbReference type="SAM" id="Phobius"/>
    </source>
</evidence>
<dbReference type="EMBL" id="NEVK01000008">
    <property type="protein sequence ID" value="OZI16592.1"/>
    <property type="molecule type" value="Genomic_DNA"/>
</dbReference>
<dbReference type="InterPro" id="IPR000620">
    <property type="entry name" value="EamA_dom"/>
</dbReference>
<keyword evidence="4" id="KW-1185">Reference proteome</keyword>
<evidence type="ECO:0000313" key="3">
    <source>
        <dbReference type="EMBL" id="OZI16592.1"/>
    </source>
</evidence>
<protein>
    <submittedName>
        <fullName evidence="3">EamA family transporter</fullName>
    </submittedName>
</protein>
<evidence type="ECO:0000259" key="2">
    <source>
        <dbReference type="Pfam" id="PF00892"/>
    </source>
</evidence>
<feature type="transmembrane region" description="Helical" evidence="1">
    <location>
        <begin position="77"/>
        <end position="98"/>
    </location>
</feature>
<dbReference type="RefSeq" id="WP_094797601.1">
    <property type="nucleotide sequence ID" value="NZ_NEVK01000008.1"/>
</dbReference>
<feature type="domain" description="EamA" evidence="2">
    <location>
        <begin position="156"/>
        <end position="279"/>
    </location>
</feature>
<sequence length="302" mass="32529">MAQAFSSRTTPLAGIACVLAGVLFLTISDALAKWIGQYYSPLQILFLRAAIAFPFVLALVVALGGRPALRTRHLTLHLLRGALNIISACFFYMGLRALPLAENTAIAFAAPLFVTALSVLVLKEKVDGRRWLAVGIGFAGVLVIVRPGASSFQPAALYPLATAVLYACMMLTARAIGQAERMLTTTFYIVAGQLVCSAVAVPWFWTPPQADHLPYFAGIALFSTLGLTFLTQGFRIGPASVVAPFDYTALLWASLLGWLVWRDTPDWSDCLGALLIAGSGVYIAWRASRRPRQSPGGRPKRA</sequence>
<keyword evidence="1" id="KW-1133">Transmembrane helix</keyword>
<comment type="caution">
    <text evidence="3">The sequence shown here is derived from an EMBL/GenBank/DDBJ whole genome shotgun (WGS) entry which is preliminary data.</text>
</comment>
<accession>A0A261QW32</accession>
<dbReference type="Pfam" id="PF00892">
    <property type="entry name" value="EamA"/>
    <property type="match status" value="2"/>
</dbReference>
<feature type="transmembrane region" description="Helical" evidence="1">
    <location>
        <begin position="212"/>
        <end position="230"/>
    </location>
</feature>
<evidence type="ECO:0000313" key="4">
    <source>
        <dbReference type="Proteomes" id="UP000216947"/>
    </source>
</evidence>
<reference evidence="4" key="1">
    <citation type="submission" date="2017-05" db="EMBL/GenBank/DDBJ databases">
        <title>Complete and WGS of Bordetella genogroups.</title>
        <authorList>
            <person name="Spilker T."/>
            <person name="Lipuma J."/>
        </authorList>
    </citation>
    <scope>NUCLEOTIDE SEQUENCE [LARGE SCALE GENOMIC DNA]</scope>
    <source>
        <strain evidence="4">AU18089</strain>
    </source>
</reference>
<dbReference type="InterPro" id="IPR037185">
    <property type="entry name" value="EmrE-like"/>
</dbReference>
<feature type="transmembrane region" description="Helical" evidence="1">
    <location>
        <begin position="42"/>
        <end position="65"/>
    </location>
</feature>
<feature type="transmembrane region" description="Helical" evidence="1">
    <location>
        <begin position="267"/>
        <end position="285"/>
    </location>
</feature>
<feature type="transmembrane region" description="Helical" evidence="1">
    <location>
        <begin position="131"/>
        <end position="149"/>
    </location>
</feature>
<gene>
    <name evidence="3" type="ORF">CAL19_18125</name>
</gene>
<dbReference type="GO" id="GO:0016020">
    <property type="term" value="C:membrane"/>
    <property type="evidence" value="ECO:0007669"/>
    <property type="project" value="InterPro"/>
</dbReference>
<dbReference type="SUPFAM" id="SSF103481">
    <property type="entry name" value="Multidrug resistance efflux transporter EmrE"/>
    <property type="match status" value="2"/>
</dbReference>
<dbReference type="AlphaFoldDB" id="A0A261QW32"/>
<feature type="transmembrane region" description="Helical" evidence="1">
    <location>
        <begin position="185"/>
        <end position="206"/>
    </location>
</feature>
<feature type="transmembrane region" description="Helical" evidence="1">
    <location>
        <begin position="155"/>
        <end position="173"/>
    </location>
</feature>